<comment type="caution">
    <text evidence="12">The sequence shown here is derived from an EMBL/GenBank/DDBJ whole genome shotgun (WGS) entry which is preliminary data.</text>
</comment>
<dbReference type="Gene3D" id="1.10.10.10">
    <property type="entry name" value="Winged helix-like DNA-binding domain superfamily/Winged helix DNA-binding domain"/>
    <property type="match status" value="1"/>
</dbReference>
<dbReference type="SUPFAM" id="SSF52172">
    <property type="entry name" value="CheY-like"/>
    <property type="match status" value="1"/>
</dbReference>
<protein>
    <recommendedName>
        <fullName evidence="1">Stage 0 sporulation protein A homolog</fullName>
    </recommendedName>
</protein>
<dbReference type="SUPFAM" id="SSF46894">
    <property type="entry name" value="C-terminal effector domain of the bipartite response regulators"/>
    <property type="match status" value="1"/>
</dbReference>
<organism evidence="12 13">
    <name type="scientific">Clostridium acetireducens DSM 10703</name>
    <dbReference type="NCBI Taxonomy" id="1121290"/>
    <lineage>
        <taxon>Bacteria</taxon>
        <taxon>Bacillati</taxon>
        <taxon>Bacillota</taxon>
        <taxon>Clostridia</taxon>
        <taxon>Eubacteriales</taxon>
        <taxon>Clostridiaceae</taxon>
        <taxon>Clostridium</taxon>
    </lineage>
</organism>
<dbReference type="PROSITE" id="PS51755">
    <property type="entry name" value="OMPR_PHOB"/>
    <property type="match status" value="1"/>
</dbReference>
<evidence type="ECO:0000256" key="2">
    <source>
        <dbReference type="ARBA" id="ARBA00022553"/>
    </source>
</evidence>
<sequence>MENKVLIVEDEESIRGFIKINLKRNNFKVIEASSGEEAIEKANLEKPDVIILDIMLPGIDGFKTCEILRKYLKEVGIIMLTARTQDMDKIMGLEFGADDYVTKPFNPLELIARINALLRRINKSNLKKENSEIISGEFKLNTQSRKLYKNNKEIELTPKEYLIIKNFMENEDKAFTRDEILNLVWGYDYFGDNKIVDVNIRRIREKIEHNPSQPNYIETIWGVGYRWRKD</sequence>
<dbReference type="GO" id="GO:0032993">
    <property type="term" value="C:protein-DNA complex"/>
    <property type="evidence" value="ECO:0007669"/>
    <property type="project" value="TreeGrafter"/>
</dbReference>
<keyword evidence="6" id="KW-0804">Transcription</keyword>
<evidence type="ECO:0000256" key="6">
    <source>
        <dbReference type="ARBA" id="ARBA00023163"/>
    </source>
</evidence>
<dbReference type="GO" id="GO:0006355">
    <property type="term" value="P:regulation of DNA-templated transcription"/>
    <property type="evidence" value="ECO:0007669"/>
    <property type="project" value="InterPro"/>
</dbReference>
<feature type="domain" description="OmpR/PhoB-type" evidence="11">
    <location>
        <begin position="130"/>
        <end position="229"/>
    </location>
</feature>
<dbReference type="InterPro" id="IPR039420">
    <property type="entry name" value="WalR-like"/>
</dbReference>
<feature type="domain" description="Response regulatory" evidence="10">
    <location>
        <begin position="4"/>
        <end position="118"/>
    </location>
</feature>
<keyword evidence="4" id="KW-0805">Transcription regulation</keyword>
<evidence type="ECO:0000259" key="10">
    <source>
        <dbReference type="PROSITE" id="PS50110"/>
    </source>
</evidence>
<feature type="DNA-binding region" description="OmpR/PhoB-type" evidence="9">
    <location>
        <begin position="130"/>
        <end position="229"/>
    </location>
</feature>
<dbReference type="SMART" id="SM00862">
    <property type="entry name" value="Trans_reg_C"/>
    <property type="match status" value="1"/>
</dbReference>
<evidence type="ECO:0000313" key="12">
    <source>
        <dbReference type="EMBL" id="OFI06760.1"/>
    </source>
</evidence>
<dbReference type="Gene3D" id="6.10.250.690">
    <property type="match status" value="1"/>
</dbReference>
<dbReference type="OrthoDB" id="9790442at2"/>
<dbReference type="SMART" id="SM00448">
    <property type="entry name" value="REC"/>
    <property type="match status" value="1"/>
</dbReference>
<dbReference type="Pfam" id="PF00486">
    <property type="entry name" value="Trans_reg_C"/>
    <property type="match status" value="1"/>
</dbReference>
<dbReference type="InterPro" id="IPR016032">
    <property type="entry name" value="Sig_transdc_resp-reg_C-effctor"/>
</dbReference>
<dbReference type="STRING" id="1121290.CLAOCE_07430"/>
<evidence type="ECO:0000256" key="9">
    <source>
        <dbReference type="PROSITE-ProRule" id="PRU01091"/>
    </source>
</evidence>
<dbReference type="GO" id="GO:0000156">
    <property type="term" value="F:phosphorelay response regulator activity"/>
    <property type="evidence" value="ECO:0007669"/>
    <property type="project" value="TreeGrafter"/>
</dbReference>
<gene>
    <name evidence="12" type="primary">phoP_1</name>
    <name evidence="12" type="ORF">CLOACE_07430</name>
</gene>
<keyword evidence="2 8" id="KW-0597">Phosphoprotein</keyword>
<dbReference type="InterPro" id="IPR001867">
    <property type="entry name" value="OmpR/PhoB-type_DNA-bd"/>
</dbReference>
<keyword evidence="5 9" id="KW-0238">DNA-binding</keyword>
<dbReference type="Gene3D" id="3.40.50.2300">
    <property type="match status" value="1"/>
</dbReference>
<dbReference type="PANTHER" id="PTHR48111">
    <property type="entry name" value="REGULATOR OF RPOS"/>
    <property type="match status" value="1"/>
</dbReference>
<dbReference type="PROSITE" id="PS50110">
    <property type="entry name" value="RESPONSE_REGULATORY"/>
    <property type="match status" value="1"/>
</dbReference>
<dbReference type="CDD" id="cd17574">
    <property type="entry name" value="REC_OmpR"/>
    <property type="match status" value="1"/>
</dbReference>
<evidence type="ECO:0000256" key="1">
    <source>
        <dbReference type="ARBA" id="ARBA00018672"/>
    </source>
</evidence>
<evidence type="ECO:0000256" key="4">
    <source>
        <dbReference type="ARBA" id="ARBA00023015"/>
    </source>
</evidence>
<dbReference type="GO" id="GO:0000976">
    <property type="term" value="F:transcription cis-regulatory region binding"/>
    <property type="evidence" value="ECO:0007669"/>
    <property type="project" value="TreeGrafter"/>
</dbReference>
<dbReference type="FunFam" id="3.40.50.2300:FF:000001">
    <property type="entry name" value="DNA-binding response regulator PhoB"/>
    <property type="match status" value="1"/>
</dbReference>
<dbReference type="AlphaFoldDB" id="A0A1E8F0T0"/>
<dbReference type="FunFam" id="1.10.10.10:FF:000018">
    <property type="entry name" value="DNA-binding response regulator ResD"/>
    <property type="match status" value="1"/>
</dbReference>
<feature type="modified residue" description="4-aspartylphosphate" evidence="8">
    <location>
        <position position="53"/>
    </location>
</feature>
<evidence type="ECO:0000256" key="8">
    <source>
        <dbReference type="PROSITE-ProRule" id="PRU00169"/>
    </source>
</evidence>
<dbReference type="Proteomes" id="UP000175744">
    <property type="component" value="Unassembled WGS sequence"/>
</dbReference>
<dbReference type="PATRIC" id="fig|1121290.3.peg.752"/>
<name>A0A1E8F0T0_9CLOT</name>
<accession>A0A1E8F0T0</accession>
<reference evidence="12 13" key="1">
    <citation type="submission" date="2016-06" db="EMBL/GenBank/DDBJ databases">
        <title>Genome sequence of Clostridium acetireducens DSM 10703.</title>
        <authorList>
            <person name="Poehlein A."/>
            <person name="Fluechter S."/>
            <person name="Duerre P."/>
            <person name="Daniel R."/>
        </authorList>
    </citation>
    <scope>NUCLEOTIDE SEQUENCE [LARGE SCALE GENOMIC DNA]</scope>
    <source>
        <strain evidence="12 13">DSM 10703</strain>
    </source>
</reference>
<evidence type="ECO:0000256" key="7">
    <source>
        <dbReference type="ARBA" id="ARBA00024867"/>
    </source>
</evidence>
<keyword evidence="13" id="KW-1185">Reference proteome</keyword>
<dbReference type="RefSeq" id="WP_070109700.1">
    <property type="nucleotide sequence ID" value="NZ_LZFO01000008.1"/>
</dbReference>
<evidence type="ECO:0000313" key="13">
    <source>
        <dbReference type="Proteomes" id="UP000175744"/>
    </source>
</evidence>
<evidence type="ECO:0000256" key="5">
    <source>
        <dbReference type="ARBA" id="ARBA00023125"/>
    </source>
</evidence>
<evidence type="ECO:0000259" key="11">
    <source>
        <dbReference type="PROSITE" id="PS51755"/>
    </source>
</evidence>
<dbReference type="Pfam" id="PF00072">
    <property type="entry name" value="Response_reg"/>
    <property type="match status" value="1"/>
</dbReference>
<dbReference type="PANTHER" id="PTHR48111:SF54">
    <property type="entry name" value="STAGE 0 SPORULATION PROTEIN A HOMOLOG"/>
    <property type="match status" value="1"/>
</dbReference>
<evidence type="ECO:0000256" key="3">
    <source>
        <dbReference type="ARBA" id="ARBA00023012"/>
    </source>
</evidence>
<proteinExistence type="predicted"/>
<dbReference type="InterPro" id="IPR011006">
    <property type="entry name" value="CheY-like_superfamily"/>
</dbReference>
<dbReference type="CDD" id="cd00383">
    <property type="entry name" value="trans_reg_C"/>
    <property type="match status" value="1"/>
</dbReference>
<dbReference type="InterPro" id="IPR036388">
    <property type="entry name" value="WH-like_DNA-bd_sf"/>
</dbReference>
<comment type="function">
    <text evidence="7">May play the central regulatory role in sporulation. It may be an element of the effector pathway responsible for the activation of sporulation genes in response to nutritional stress. Spo0A may act in concert with spo0H (a sigma factor) to control the expression of some genes that are critical to the sporulation process.</text>
</comment>
<dbReference type="EMBL" id="LZFO01000008">
    <property type="protein sequence ID" value="OFI06760.1"/>
    <property type="molecule type" value="Genomic_DNA"/>
</dbReference>
<dbReference type="InterPro" id="IPR001789">
    <property type="entry name" value="Sig_transdc_resp-reg_receiver"/>
</dbReference>
<dbReference type="GO" id="GO:0005829">
    <property type="term" value="C:cytosol"/>
    <property type="evidence" value="ECO:0007669"/>
    <property type="project" value="TreeGrafter"/>
</dbReference>
<keyword evidence="3" id="KW-0902">Two-component regulatory system</keyword>